<dbReference type="GO" id="GO:0016125">
    <property type="term" value="P:sterol metabolic process"/>
    <property type="evidence" value="ECO:0007669"/>
    <property type="project" value="TreeGrafter"/>
</dbReference>
<dbReference type="GO" id="GO:0016709">
    <property type="term" value="F:oxidoreductase activity, acting on paired donors, with incorporation or reduction of molecular oxygen, NAD(P)H as one donor, and incorporation of one atom of oxygen"/>
    <property type="evidence" value="ECO:0007669"/>
    <property type="project" value="TreeGrafter"/>
</dbReference>
<organism evidence="4 5">
    <name type="scientific">Coptis chinensis</name>
    <dbReference type="NCBI Taxonomy" id="261450"/>
    <lineage>
        <taxon>Eukaryota</taxon>
        <taxon>Viridiplantae</taxon>
        <taxon>Streptophyta</taxon>
        <taxon>Embryophyta</taxon>
        <taxon>Tracheophyta</taxon>
        <taxon>Spermatophyta</taxon>
        <taxon>Magnoliopsida</taxon>
        <taxon>Ranunculales</taxon>
        <taxon>Ranunculaceae</taxon>
        <taxon>Coptidoideae</taxon>
        <taxon>Coptis</taxon>
    </lineage>
</organism>
<sequence length="130" mass="14540">MPINLPGTLFNKSMKARKEPLIFLPDPLQALTDEQITDNVIEVIFAAQDTTASAPRSSSTLGRIPNSIKPPPKSKSLYLKKKCGDEKLLNWSNTKKMPITARVIQETLRVASILSFTFREVVEDVEYHGL</sequence>
<dbReference type="GO" id="GO:0005506">
    <property type="term" value="F:iron ion binding"/>
    <property type="evidence" value="ECO:0007669"/>
    <property type="project" value="InterPro"/>
</dbReference>
<proteinExistence type="predicted"/>
<dbReference type="Gene3D" id="1.10.630.10">
    <property type="entry name" value="Cytochrome P450"/>
    <property type="match status" value="1"/>
</dbReference>
<dbReference type="Proteomes" id="UP000631114">
    <property type="component" value="Unassembled WGS sequence"/>
</dbReference>
<evidence type="ECO:0000256" key="1">
    <source>
        <dbReference type="ARBA" id="ARBA00022723"/>
    </source>
</evidence>
<dbReference type="SUPFAM" id="SSF48264">
    <property type="entry name" value="Cytochrome P450"/>
    <property type="match status" value="1"/>
</dbReference>
<keyword evidence="5" id="KW-1185">Reference proteome</keyword>
<evidence type="ECO:0000313" key="4">
    <source>
        <dbReference type="EMBL" id="KAF9589292.1"/>
    </source>
</evidence>
<evidence type="ECO:0000256" key="3">
    <source>
        <dbReference type="SAM" id="MobiDB-lite"/>
    </source>
</evidence>
<comment type="caution">
    <text evidence="4">The sequence shown here is derived from an EMBL/GenBank/DDBJ whole genome shotgun (WGS) entry which is preliminary data.</text>
</comment>
<feature type="region of interest" description="Disordered" evidence="3">
    <location>
        <begin position="54"/>
        <end position="76"/>
    </location>
</feature>
<gene>
    <name evidence="4" type="ORF">IFM89_022362</name>
</gene>
<keyword evidence="2" id="KW-0408">Iron</keyword>
<name>A0A835H018_9MAGN</name>
<dbReference type="GO" id="GO:0020037">
    <property type="term" value="F:heme binding"/>
    <property type="evidence" value="ECO:0007669"/>
    <property type="project" value="InterPro"/>
</dbReference>
<dbReference type="InterPro" id="IPR036396">
    <property type="entry name" value="Cyt_P450_sf"/>
</dbReference>
<dbReference type="GO" id="GO:0044550">
    <property type="term" value="P:secondary metabolite biosynthetic process"/>
    <property type="evidence" value="ECO:0007669"/>
    <property type="project" value="UniProtKB-ARBA"/>
</dbReference>
<dbReference type="AlphaFoldDB" id="A0A835H018"/>
<evidence type="ECO:0000256" key="2">
    <source>
        <dbReference type="ARBA" id="ARBA00023004"/>
    </source>
</evidence>
<reference evidence="4 5" key="1">
    <citation type="submission" date="2020-10" db="EMBL/GenBank/DDBJ databases">
        <title>The Coptis chinensis genome and diversification of protoberbering-type alkaloids.</title>
        <authorList>
            <person name="Wang B."/>
            <person name="Shu S."/>
            <person name="Song C."/>
            <person name="Liu Y."/>
        </authorList>
    </citation>
    <scope>NUCLEOTIDE SEQUENCE [LARGE SCALE GENOMIC DNA]</scope>
    <source>
        <strain evidence="4">HL-2020</strain>
        <tissue evidence="4">Leaf</tissue>
    </source>
</reference>
<dbReference type="GO" id="GO:0009687">
    <property type="term" value="P:abscisic acid metabolic process"/>
    <property type="evidence" value="ECO:0007669"/>
    <property type="project" value="TreeGrafter"/>
</dbReference>
<dbReference type="InterPro" id="IPR001128">
    <property type="entry name" value="Cyt_P450"/>
</dbReference>
<protein>
    <submittedName>
        <fullName evidence="4">Uncharacterized protein</fullName>
    </submittedName>
</protein>
<dbReference type="EMBL" id="JADFTS010000009">
    <property type="protein sequence ID" value="KAF9589292.1"/>
    <property type="molecule type" value="Genomic_DNA"/>
</dbReference>
<evidence type="ECO:0000313" key="5">
    <source>
        <dbReference type="Proteomes" id="UP000631114"/>
    </source>
</evidence>
<accession>A0A835H018</accession>
<dbReference type="OrthoDB" id="2789670at2759"/>
<keyword evidence="1" id="KW-0479">Metal-binding</keyword>
<dbReference type="PANTHER" id="PTHR24286:SF10">
    <property type="entry name" value="ABSCISIC ACID 8'-HYDROXYLASE 1"/>
    <property type="match status" value="1"/>
</dbReference>
<dbReference type="Pfam" id="PF00067">
    <property type="entry name" value="p450"/>
    <property type="match status" value="1"/>
</dbReference>
<dbReference type="PANTHER" id="PTHR24286">
    <property type="entry name" value="CYTOCHROME P450 26"/>
    <property type="match status" value="1"/>
</dbReference>